<keyword evidence="1" id="KW-0812">Transmembrane</keyword>
<gene>
    <name evidence="2" type="ORF">GCM10009665_54200</name>
</gene>
<evidence type="ECO:0000256" key="1">
    <source>
        <dbReference type="SAM" id="Phobius"/>
    </source>
</evidence>
<sequence length="149" mass="15721">MAGEPTQVAPMGRGGALLMYLTSAVTTLNGPVMLIWSAFGGRNLLITGIVSTVVTAPIGLALGFEARSDRAANRRLDAVGVAAIAEILDLRPCVLGGEEGNGVEVRLRVDGPGFAPFEATWRRTADADLRVGLHLRATVDPSDRLFRLP</sequence>
<evidence type="ECO:0000313" key="3">
    <source>
        <dbReference type="Proteomes" id="UP001500037"/>
    </source>
</evidence>
<proteinExistence type="predicted"/>
<dbReference type="RefSeq" id="WP_344444640.1">
    <property type="nucleotide sequence ID" value="NZ_BAAALF010000122.1"/>
</dbReference>
<feature type="transmembrane region" description="Helical" evidence="1">
    <location>
        <begin position="17"/>
        <end position="39"/>
    </location>
</feature>
<reference evidence="2 3" key="1">
    <citation type="journal article" date="2019" name="Int. J. Syst. Evol. Microbiol.">
        <title>The Global Catalogue of Microorganisms (GCM) 10K type strain sequencing project: providing services to taxonomists for standard genome sequencing and annotation.</title>
        <authorList>
            <consortium name="The Broad Institute Genomics Platform"/>
            <consortium name="The Broad Institute Genome Sequencing Center for Infectious Disease"/>
            <person name="Wu L."/>
            <person name="Ma J."/>
        </authorList>
    </citation>
    <scope>NUCLEOTIDE SEQUENCE [LARGE SCALE GENOMIC DNA]</scope>
    <source>
        <strain evidence="2 3">JCM 13004</strain>
    </source>
</reference>
<keyword evidence="3" id="KW-1185">Reference proteome</keyword>
<organism evidence="2 3">
    <name type="scientific">Kitasatospora nipponensis</name>
    <dbReference type="NCBI Taxonomy" id="258049"/>
    <lineage>
        <taxon>Bacteria</taxon>
        <taxon>Bacillati</taxon>
        <taxon>Actinomycetota</taxon>
        <taxon>Actinomycetes</taxon>
        <taxon>Kitasatosporales</taxon>
        <taxon>Streptomycetaceae</taxon>
        <taxon>Kitasatospora</taxon>
    </lineage>
</organism>
<keyword evidence="1" id="KW-1133">Transmembrane helix</keyword>
<keyword evidence="1" id="KW-0472">Membrane</keyword>
<protein>
    <submittedName>
        <fullName evidence="2">Uncharacterized protein</fullName>
    </submittedName>
</protein>
<dbReference type="EMBL" id="BAAALF010000122">
    <property type="protein sequence ID" value="GAA1256957.1"/>
    <property type="molecule type" value="Genomic_DNA"/>
</dbReference>
<dbReference type="Proteomes" id="UP001500037">
    <property type="component" value="Unassembled WGS sequence"/>
</dbReference>
<feature type="transmembrane region" description="Helical" evidence="1">
    <location>
        <begin position="45"/>
        <end position="64"/>
    </location>
</feature>
<name>A0ABN1WNB4_9ACTN</name>
<comment type="caution">
    <text evidence="2">The sequence shown here is derived from an EMBL/GenBank/DDBJ whole genome shotgun (WGS) entry which is preliminary data.</text>
</comment>
<accession>A0ABN1WNB4</accession>
<evidence type="ECO:0000313" key="2">
    <source>
        <dbReference type="EMBL" id="GAA1256957.1"/>
    </source>
</evidence>